<gene>
    <name evidence="2" type="ORF">CYR55_11705</name>
</gene>
<keyword evidence="1" id="KW-0732">Signal</keyword>
<dbReference type="Proteomes" id="UP000234240">
    <property type="component" value="Unassembled WGS sequence"/>
</dbReference>
<sequence>MLRAATFSVLLMVLLQGTAAADPLQQDYSDWTVSCDNLNRCEARNINDHNGLVLHLSREAGPQGRAEARLDNQQSDVFEGADTRPIASRLTLDGKVLRLNPREWQIADHTTRADNTLVVDDFIARLRDASVLTLSGQEKAKVRQVVSLKGLKAALLAMDAQQGRVETRTAWATPGSKAADTVPAAPVAPVIPAFTPAPSLSEREIAALTQFAATNIDTSDCTLEQSERDISLTPLSSDKALILVNCDMGAYNLFSLASVVTRHAPLKAEDLVLQAPFKLNGSQLVEPELINVDMDEARGQLSIYAKGRGIGDCGESSRWVYDGKQFRLAEYRAEPHCDGYSLNGWPLLWTTQGEK</sequence>
<name>A0A2N5E6E6_9GAMM</name>
<dbReference type="AlphaFoldDB" id="A0A2N5E6E6"/>
<dbReference type="InterPro" id="IPR009560">
    <property type="entry name" value="DUF1176"/>
</dbReference>
<dbReference type="EMBL" id="PJZF01000008">
    <property type="protein sequence ID" value="PLR36873.1"/>
    <property type="molecule type" value="Genomic_DNA"/>
</dbReference>
<organism evidence="2 3">
    <name type="scientific">Chimaeribacter californicus</name>
    <dbReference type="NCBI Taxonomy" id="2060067"/>
    <lineage>
        <taxon>Bacteria</taxon>
        <taxon>Pseudomonadati</taxon>
        <taxon>Pseudomonadota</taxon>
        <taxon>Gammaproteobacteria</taxon>
        <taxon>Enterobacterales</taxon>
        <taxon>Yersiniaceae</taxon>
        <taxon>Chimaeribacter</taxon>
    </lineage>
</organism>
<feature type="chain" id="PRO_5014865900" evidence="1">
    <location>
        <begin position="22"/>
        <end position="355"/>
    </location>
</feature>
<accession>A0A2N5E6E6</accession>
<evidence type="ECO:0000313" key="2">
    <source>
        <dbReference type="EMBL" id="PLR36873.1"/>
    </source>
</evidence>
<proteinExistence type="predicted"/>
<comment type="caution">
    <text evidence="2">The sequence shown here is derived from an EMBL/GenBank/DDBJ whole genome shotgun (WGS) entry which is preliminary data.</text>
</comment>
<keyword evidence="3" id="KW-1185">Reference proteome</keyword>
<dbReference type="Pfam" id="PF06674">
    <property type="entry name" value="DUF1176"/>
    <property type="match status" value="1"/>
</dbReference>
<dbReference type="OrthoDB" id="6183301at2"/>
<evidence type="ECO:0000256" key="1">
    <source>
        <dbReference type="SAM" id="SignalP"/>
    </source>
</evidence>
<protein>
    <submittedName>
        <fullName evidence="2">DUF1176 domain-containing protein</fullName>
    </submittedName>
</protein>
<evidence type="ECO:0000313" key="3">
    <source>
        <dbReference type="Proteomes" id="UP000234240"/>
    </source>
</evidence>
<reference evidence="2 3" key="1">
    <citation type="submission" date="2017-12" db="EMBL/GenBank/DDBJ databases">
        <title>Characterization of six clinical isolates of Enterochimera gen. nov., a novel genus of the Yersiniaciae family and the three species Enterochimera arupensis sp. nov., Enterochimera coloradensis sp. nov, and Enterochimera californica sp. nov.</title>
        <authorList>
            <person name="Rossi A."/>
            <person name="Fisher M."/>
        </authorList>
    </citation>
    <scope>NUCLEOTIDE SEQUENCE [LARGE SCALE GENOMIC DNA]</scope>
    <source>
        <strain evidence="3">2015-Iso6</strain>
    </source>
</reference>
<feature type="signal peptide" evidence="1">
    <location>
        <begin position="1"/>
        <end position="21"/>
    </location>
</feature>